<dbReference type="SUPFAM" id="SSF141322">
    <property type="entry name" value="NfeD domain-like"/>
    <property type="match status" value="1"/>
</dbReference>
<evidence type="ECO:0000256" key="4">
    <source>
        <dbReference type="ARBA" id="ARBA00023136"/>
    </source>
</evidence>
<dbReference type="Gene3D" id="2.40.50.140">
    <property type="entry name" value="Nucleic acid-binding proteins"/>
    <property type="match status" value="1"/>
</dbReference>
<accession>A0A2V2N3H3</accession>
<protein>
    <submittedName>
        <fullName evidence="7">Clp protease ClpP</fullName>
    </submittedName>
</protein>
<evidence type="ECO:0000256" key="5">
    <source>
        <dbReference type="SAM" id="Phobius"/>
    </source>
</evidence>
<sequence length="151" mass="16209">MVFENLSYGWIIILFGAIFFVLEVFSPGFFFLVPGTVLLIIGVLVILGVDIFNSTYGIVLGIVIAFLAAIVTVFLYSRLTPGDEKPLTISMDSLVGKTGTVLNPTDEKTLSGKVRIEGQIFSAKSVSGIIPEGSKVKVIASQGVHIVVEEE</sequence>
<feature type="transmembrane region" description="Helical" evidence="5">
    <location>
        <begin position="55"/>
        <end position="76"/>
    </location>
</feature>
<evidence type="ECO:0000313" key="7">
    <source>
        <dbReference type="EMBL" id="PWR70737.1"/>
    </source>
</evidence>
<keyword evidence="3 5" id="KW-1133">Transmembrane helix</keyword>
<dbReference type="GO" id="GO:0005886">
    <property type="term" value="C:plasma membrane"/>
    <property type="evidence" value="ECO:0007669"/>
    <property type="project" value="TreeGrafter"/>
</dbReference>
<dbReference type="InterPro" id="IPR002810">
    <property type="entry name" value="NfeD-like_C"/>
</dbReference>
<dbReference type="Pfam" id="PF01957">
    <property type="entry name" value="NfeD"/>
    <property type="match status" value="1"/>
</dbReference>
<feature type="transmembrane region" description="Helical" evidence="5">
    <location>
        <begin position="6"/>
        <end position="22"/>
    </location>
</feature>
<dbReference type="AlphaFoldDB" id="A0A2V2N3H3"/>
<dbReference type="PANTHER" id="PTHR33507">
    <property type="entry name" value="INNER MEMBRANE PROTEIN YBBJ"/>
    <property type="match status" value="1"/>
</dbReference>
<keyword evidence="2 5" id="KW-0812">Transmembrane</keyword>
<dbReference type="GeneID" id="97608133"/>
<organism evidence="7 8">
    <name type="scientific">Methanospirillum stamsii</name>
    <dbReference type="NCBI Taxonomy" id="1277351"/>
    <lineage>
        <taxon>Archaea</taxon>
        <taxon>Methanobacteriati</taxon>
        <taxon>Methanobacteriota</taxon>
        <taxon>Stenosarchaea group</taxon>
        <taxon>Methanomicrobia</taxon>
        <taxon>Methanomicrobiales</taxon>
        <taxon>Methanospirillaceae</taxon>
        <taxon>Methanospirillum</taxon>
    </lineage>
</organism>
<dbReference type="OrthoDB" id="148083at2157"/>
<gene>
    <name evidence="7" type="ORF">DLD82_14650</name>
</gene>
<keyword evidence="4 5" id="KW-0472">Membrane</keyword>
<dbReference type="PANTHER" id="PTHR33507:SF3">
    <property type="entry name" value="INNER MEMBRANE PROTEIN YBBJ"/>
    <property type="match status" value="1"/>
</dbReference>
<keyword evidence="7" id="KW-0378">Hydrolase</keyword>
<evidence type="ECO:0000256" key="1">
    <source>
        <dbReference type="ARBA" id="ARBA00004141"/>
    </source>
</evidence>
<dbReference type="Proteomes" id="UP000245934">
    <property type="component" value="Unassembled WGS sequence"/>
</dbReference>
<dbReference type="RefSeq" id="WP_109941872.1">
    <property type="nucleotide sequence ID" value="NZ_CP176366.1"/>
</dbReference>
<dbReference type="EMBL" id="QGMZ01000039">
    <property type="protein sequence ID" value="PWR70737.1"/>
    <property type="molecule type" value="Genomic_DNA"/>
</dbReference>
<dbReference type="InterPro" id="IPR052165">
    <property type="entry name" value="Membrane_assoc_protease"/>
</dbReference>
<comment type="subcellular location">
    <subcellularLocation>
        <location evidence="1">Membrane</location>
        <topology evidence="1">Multi-pass membrane protein</topology>
    </subcellularLocation>
</comment>
<proteinExistence type="predicted"/>
<evidence type="ECO:0000259" key="6">
    <source>
        <dbReference type="Pfam" id="PF01957"/>
    </source>
</evidence>
<dbReference type="InterPro" id="IPR012340">
    <property type="entry name" value="NA-bd_OB-fold"/>
</dbReference>
<feature type="transmembrane region" description="Helical" evidence="5">
    <location>
        <begin position="29"/>
        <end position="49"/>
    </location>
</feature>
<evidence type="ECO:0000256" key="2">
    <source>
        <dbReference type="ARBA" id="ARBA00022692"/>
    </source>
</evidence>
<keyword evidence="8" id="KW-1185">Reference proteome</keyword>
<evidence type="ECO:0000313" key="8">
    <source>
        <dbReference type="Proteomes" id="UP000245934"/>
    </source>
</evidence>
<feature type="domain" description="NfeD-like C-terminal" evidence="6">
    <location>
        <begin position="92"/>
        <end position="149"/>
    </location>
</feature>
<dbReference type="GO" id="GO:0006508">
    <property type="term" value="P:proteolysis"/>
    <property type="evidence" value="ECO:0007669"/>
    <property type="project" value="UniProtKB-KW"/>
</dbReference>
<comment type="caution">
    <text evidence="7">The sequence shown here is derived from an EMBL/GenBank/DDBJ whole genome shotgun (WGS) entry which is preliminary data.</text>
</comment>
<dbReference type="GO" id="GO:0008233">
    <property type="term" value="F:peptidase activity"/>
    <property type="evidence" value="ECO:0007669"/>
    <property type="project" value="UniProtKB-KW"/>
</dbReference>
<name>A0A2V2N3H3_9EURY</name>
<keyword evidence="7" id="KW-0645">Protease</keyword>
<evidence type="ECO:0000256" key="3">
    <source>
        <dbReference type="ARBA" id="ARBA00022989"/>
    </source>
</evidence>
<reference evidence="7 8" key="1">
    <citation type="submission" date="2018-05" db="EMBL/GenBank/DDBJ databases">
        <title>Draft genome of Methanospirillum stamsii Pt1.</title>
        <authorList>
            <person name="Dueholm M.S."/>
            <person name="Nielsen P.H."/>
            <person name="Bakmann L.F."/>
            <person name="Otzen D.E."/>
        </authorList>
    </citation>
    <scope>NUCLEOTIDE SEQUENCE [LARGE SCALE GENOMIC DNA]</scope>
    <source>
        <strain evidence="7 8">Pt1</strain>
    </source>
</reference>